<dbReference type="KEGG" id="fae:FAES_5160"/>
<dbReference type="EMBL" id="HE796683">
    <property type="protein sequence ID" value="CCH03159.1"/>
    <property type="molecule type" value="Genomic_DNA"/>
</dbReference>
<dbReference type="Pfam" id="PF19780">
    <property type="entry name" value="DUF6265"/>
    <property type="match status" value="1"/>
</dbReference>
<keyword evidence="1" id="KW-0732">Signal</keyword>
<evidence type="ECO:0000256" key="1">
    <source>
        <dbReference type="SAM" id="SignalP"/>
    </source>
</evidence>
<feature type="domain" description="DUF6265" evidence="2">
    <location>
        <begin position="38"/>
        <end position="148"/>
    </location>
</feature>
<organism evidence="3 4">
    <name type="scientific">Fibrella aestuarina BUZ 2</name>
    <dbReference type="NCBI Taxonomy" id="1166018"/>
    <lineage>
        <taxon>Bacteria</taxon>
        <taxon>Pseudomonadati</taxon>
        <taxon>Bacteroidota</taxon>
        <taxon>Cytophagia</taxon>
        <taxon>Cytophagales</taxon>
        <taxon>Spirosomataceae</taxon>
        <taxon>Fibrella</taxon>
    </lineage>
</organism>
<dbReference type="STRING" id="1166018.FAES_5160"/>
<feature type="signal peptide" evidence="1">
    <location>
        <begin position="1"/>
        <end position="21"/>
    </location>
</feature>
<dbReference type="Proteomes" id="UP000011058">
    <property type="component" value="Chromosome"/>
</dbReference>
<proteinExistence type="predicted"/>
<feature type="chain" id="PRO_5003631565" description="DUF6265 domain-containing protein" evidence="1">
    <location>
        <begin position="22"/>
        <end position="170"/>
    </location>
</feature>
<name>I0KGA6_9BACT</name>
<dbReference type="InterPro" id="IPR046232">
    <property type="entry name" value="DUF6265"/>
</dbReference>
<evidence type="ECO:0000313" key="3">
    <source>
        <dbReference type="EMBL" id="CCH03159.1"/>
    </source>
</evidence>
<dbReference type="HOGENOM" id="CLU_1608257_0_0_10"/>
<dbReference type="PATRIC" id="fig|1166018.3.peg.2136"/>
<dbReference type="eggNOG" id="ENOG5032AJ6">
    <property type="taxonomic scope" value="Bacteria"/>
</dbReference>
<reference evidence="3 4" key="1">
    <citation type="journal article" date="2012" name="J. Bacteriol.">
        <title>Genome Sequence of Fibrella aestuarina BUZ 2T, a Filamentous Marine Bacterium.</title>
        <authorList>
            <person name="Filippini M."/>
            <person name="Qi W."/>
            <person name="Blom J."/>
            <person name="Goesmann A."/>
            <person name="Smits T.H."/>
            <person name="Bagheri H.C."/>
        </authorList>
    </citation>
    <scope>NUCLEOTIDE SEQUENCE [LARGE SCALE GENOMIC DNA]</scope>
    <source>
        <strain evidence="4">BUZ 2T</strain>
    </source>
</reference>
<accession>I0KGA6</accession>
<keyword evidence="4" id="KW-1185">Reference proteome</keyword>
<dbReference type="OrthoDB" id="7567258at2"/>
<sequence length="170" mass="18966">MKTIPTLLLALLLSSTTLLTAAAQTAPSKSGSLADVALLEGHWLGTYNGGPIEASWTAPASDNIIGFIRMMKDNKPALYELFVFEQTERGPVAMVKHFKPGMIGVEEKDKSDRYAFISAQKNQALFEKEDGSIRIIYERRSPTQLVIQRGQQKDGQWAFSDLFIFNQVRK</sequence>
<protein>
    <recommendedName>
        <fullName evidence="2">DUF6265 domain-containing protein</fullName>
    </recommendedName>
</protein>
<dbReference type="RefSeq" id="WP_015334258.1">
    <property type="nucleotide sequence ID" value="NC_020054.1"/>
</dbReference>
<gene>
    <name evidence="3" type="ORF">FAES_5160</name>
</gene>
<evidence type="ECO:0000259" key="2">
    <source>
        <dbReference type="Pfam" id="PF19780"/>
    </source>
</evidence>
<dbReference type="AlphaFoldDB" id="I0KGA6"/>
<evidence type="ECO:0000313" key="4">
    <source>
        <dbReference type="Proteomes" id="UP000011058"/>
    </source>
</evidence>